<sequence length="617" mass="70993">MIKTFFLLSLIPLALVTQNNKKVDSLLKIYNSLPDNADKVYILDRLHYATLYNDVGLAKKYAFNMLDLATKLNETEEIGFANFNIGTSFRQIGQKDSATIFFKKAQSIFKTNGYAEGETLVNNAFATLALEKGDHKLAFELTQKNVTIAQANNNLRGEGLAYKFMGLIFREKGDFENALAYCYKALKLLTKPYDRLERADTLSEIGRIETELGNFENANTYLYEAKAIYEQENDQDFLAQSLMNIGGNYYHLKAYNKAEKTLTQALQLARKVPSPTVECLALFELGKTYIRLNQPHKALNYLKTAMDFGKKNNRIMDVIKSAYQISEFYYEENNTDMALKYANNAINLADSVGLHVMRMHTYELRSNIYKKRSAFKPAVEDFTKFKFIQDSLFQIEKTKEIEKLKTIYETEKKELQIAQQETAISLLEQEARINNLQKLLLGGGLVLSLLFFGLGFYAIRQKMKRNHLEKERVKAELAFKKKELTTHALHLAKKNEVLENLKQQAKALKVASKESKGYQELIKTINFDQKDDKNWENFTQYFEQVHKDFSFNVKTKYPEVTKNELRFMALLKMNMSSKEIATILNISTGGVKKARHRLRKKMDLTPQDSLENAVLAI</sequence>
<dbReference type="Proteomes" id="UP001597163">
    <property type="component" value="Unassembled WGS sequence"/>
</dbReference>
<evidence type="ECO:0000256" key="2">
    <source>
        <dbReference type="ARBA" id="ARBA00022490"/>
    </source>
</evidence>
<evidence type="ECO:0000256" key="3">
    <source>
        <dbReference type="ARBA" id="ARBA00022737"/>
    </source>
</evidence>
<feature type="transmembrane region" description="Helical" evidence="8">
    <location>
        <begin position="439"/>
        <end position="459"/>
    </location>
</feature>
<comment type="similarity">
    <text evidence="5">Belongs to the Rap family.</text>
</comment>
<keyword evidence="11" id="KW-1185">Reference proteome</keyword>
<dbReference type="PANTHER" id="PTHR46630">
    <property type="entry name" value="TETRATRICOPEPTIDE REPEAT PROTEIN 29"/>
    <property type="match status" value="1"/>
</dbReference>
<dbReference type="PANTHER" id="PTHR46630:SF1">
    <property type="entry name" value="TETRATRICOPEPTIDE REPEAT PROTEIN 29"/>
    <property type="match status" value="1"/>
</dbReference>
<evidence type="ECO:0000313" key="11">
    <source>
        <dbReference type="Proteomes" id="UP001597163"/>
    </source>
</evidence>
<dbReference type="PROSITE" id="PS50005">
    <property type="entry name" value="TPR"/>
    <property type="match status" value="3"/>
</dbReference>
<dbReference type="Gene3D" id="1.25.40.10">
    <property type="entry name" value="Tetratricopeptide repeat domain"/>
    <property type="match status" value="2"/>
</dbReference>
<evidence type="ECO:0000256" key="4">
    <source>
        <dbReference type="ARBA" id="ARBA00022803"/>
    </source>
</evidence>
<keyword evidence="4 6" id="KW-0802">TPR repeat</keyword>
<keyword evidence="3" id="KW-0677">Repeat</keyword>
<dbReference type="SMART" id="SM00421">
    <property type="entry name" value="HTH_LUXR"/>
    <property type="match status" value="1"/>
</dbReference>
<dbReference type="SUPFAM" id="SSF48452">
    <property type="entry name" value="TPR-like"/>
    <property type="match status" value="2"/>
</dbReference>
<dbReference type="InterPro" id="IPR019734">
    <property type="entry name" value="TPR_rpt"/>
</dbReference>
<evidence type="ECO:0000256" key="5">
    <source>
        <dbReference type="ARBA" id="ARBA00038253"/>
    </source>
</evidence>
<dbReference type="InterPro" id="IPR000792">
    <property type="entry name" value="Tscrpt_reg_LuxR_C"/>
</dbReference>
<dbReference type="SMART" id="SM00028">
    <property type="entry name" value="TPR"/>
    <property type="match status" value="6"/>
</dbReference>
<comment type="subcellular location">
    <subcellularLocation>
        <location evidence="1">Cytoplasm</location>
    </subcellularLocation>
</comment>
<accession>A0ABW3REM2</accession>
<evidence type="ECO:0000259" key="9">
    <source>
        <dbReference type="SMART" id="SM00421"/>
    </source>
</evidence>
<feature type="domain" description="HTH luxR-type" evidence="9">
    <location>
        <begin position="557"/>
        <end position="616"/>
    </location>
</feature>
<keyword evidence="7" id="KW-0175">Coiled coil</keyword>
<feature type="repeat" description="TPR" evidence="6">
    <location>
        <begin position="279"/>
        <end position="312"/>
    </location>
</feature>
<evidence type="ECO:0000256" key="1">
    <source>
        <dbReference type="ARBA" id="ARBA00004496"/>
    </source>
</evidence>
<comment type="caution">
    <text evidence="10">The sequence shown here is derived from an EMBL/GenBank/DDBJ whole genome shotgun (WGS) entry which is preliminary data.</text>
</comment>
<dbReference type="InterPro" id="IPR051476">
    <property type="entry name" value="Bac_ResReg_Asp_Phosphatase"/>
</dbReference>
<protein>
    <submittedName>
        <fullName evidence="10">Tetratricopeptide repeat protein</fullName>
    </submittedName>
</protein>
<dbReference type="SUPFAM" id="SSF46894">
    <property type="entry name" value="C-terminal effector domain of the bipartite response regulators"/>
    <property type="match status" value="1"/>
</dbReference>
<dbReference type="InterPro" id="IPR016032">
    <property type="entry name" value="Sig_transdc_resp-reg_C-effctor"/>
</dbReference>
<name>A0ABW3REM2_9FLAO</name>
<feature type="repeat" description="TPR" evidence="6">
    <location>
        <begin position="239"/>
        <end position="272"/>
    </location>
</feature>
<dbReference type="InterPro" id="IPR036388">
    <property type="entry name" value="WH-like_DNA-bd_sf"/>
</dbReference>
<evidence type="ECO:0000256" key="7">
    <source>
        <dbReference type="SAM" id="Coils"/>
    </source>
</evidence>
<keyword evidence="8" id="KW-0472">Membrane</keyword>
<dbReference type="Gene3D" id="1.10.10.10">
    <property type="entry name" value="Winged helix-like DNA-binding domain superfamily/Winged helix DNA-binding domain"/>
    <property type="match status" value="1"/>
</dbReference>
<dbReference type="EMBL" id="JBHTLJ010000003">
    <property type="protein sequence ID" value="MFD1162967.1"/>
    <property type="molecule type" value="Genomic_DNA"/>
</dbReference>
<keyword evidence="2" id="KW-0963">Cytoplasm</keyword>
<feature type="repeat" description="TPR" evidence="6">
    <location>
        <begin position="159"/>
        <end position="192"/>
    </location>
</feature>
<dbReference type="Pfam" id="PF13424">
    <property type="entry name" value="TPR_12"/>
    <property type="match status" value="2"/>
</dbReference>
<organism evidence="10 11">
    <name type="scientific">Hwangdonia seohaensis</name>
    <dbReference type="NCBI Taxonomy" id="1240727"/>
    <lineage>
        <taxon>Bacteria</taxon>
        <taxon>Pseudomonadati</taxon>
        <taxon>Bacteroidota</taxon>
        <taxon>Flavobacteriia</taxon>
        <taxon>Flavobacteriales</taxon>
        <taxon>Flavobacteriaceae</taxon>
        <taxon>Hwangdonia</taxon>
    </lineage>
</organism>
<feature type="coiled-coil region" evidence="7">
    <location>
        <begin position="401"/>
        <end position="430"/>
    </location>
</feature>
<dbReference type="RefSeq" id="WP_311939934.1">
    <property type="nucleotide sequence ID" value="NZ_JAVSCK010000003.1"/>
</dbReference>
<gene>
    <name evidence="10" type="ORF">ACFQ2E_11095</name>
</gene>
<evidence type="ECO:0000256" key="8">
    <source>
        <dbReference type="SAM" id="Phobius"/>
    </source>
</evidence>
<reference evidence="11" key="1">
    <citation type="journal article" date="2019" name="Int. J. Syst. Evol. Microbiol.">
        <title>The Global Catalogue of Microorganisms (GCM) 10K type strain sequencing project: providing services to taxonomists for standard genome sequencing and annotation.</title>
        <authorList>
            <consortium name="The Broad Institute Genomics Platform"/>
            <consortium name="The Broad Institute Genome Sequencing Center for Infectious Disease"/>
            <person name="Wu L."/>
            <person name="Ma J."/>
        </authorList>
    </citation>
    <scope>NUCLEOTIDE SEQUENCE [LARGE SCALE GENOMIC DNA]</scope>
    <source>
        <strain evidence="11">CCUG 63246</strain>
    </source>
</reference>
<evidence type="ECO:0000313" key="10">
    <source>
        <dbReference type="EMBL" id="MFD1162967.1"/>
    </source>
</evidence>
<proteinExistence type="inferred from homology"/>
<dbReference type="InterPro" id="IPR011990">
    <property type="entry name" value="TPR-like_helical_dom_sf"/>
</dbReference>
<keyword evidence="8" id="KW-1133">Transmembrane helix</keyword>
<evidence type="ECO:0000256" key="6">
    <source>
        <dbReference type="PROSITE-ProRule" id="PRU00339"/>
    </source>
</evidence>
<keyword evidence="8" id="KW-0812">Transmembrane</keyword>